<gene>
    <name evidence="1" type="ORF">Cgig2_011530</name>
</gene>
<evidence type="ECO:0000313" key="1">
    <source>
        <dbReference type="EMBL" id="KAJ8427046.1"/>
    </source>
</evidence>
<protein>
    <submittedName>
        <fullName evidence="1">Uncharacterized protein</fullName>
    </submittedName>
</protein>
<sequence>MIYKASAFNVNSSNVKALLELESRASTILSPHDSILFNLSQLKALIDSLSAYQYYTPRSFFQYCLISFQISRIALLIQKQIQLFFLLGGGNIENLVEVLKRSCCQEEKLRVLEQFEDRISGGFNKKLQDLILKARLFPLLESILCDHFCTL</sequence>
<proteinExistence type="predicted"/>
<accession>A0A9Q1GU91</accession>
<evidence type="ECO:0000313" key="2">
    <source>
        <dbReference type="Proteomes" id="UP001153076"/>
    </source>
</evidence>
<keyword evidence="2" id="KW-1185">Reference proteome</keyword>
<name>A0A9Q1GU91_9CARY</name>
<dbReference type="Proteomes" id="UP001153076">
    <property type="component" value="Unassembled WGS sequence"/>
</dbReference>
<comment type="caution">
    <text evidence="1">The sequence shown here is derived from an EMBL/GenBank/DDBJ whole genome shotgun (WGS) entry which is preliminary data.</text>
</comment>
<organism evidence="1 2">
    <name type="scientific">Carnegiea gigantea</name>
    <dbReference type="NCBI Taxonomy" id="171969"/>
    <lineage>
        <taxon>Eukaryota</taxon>
        <taxon>Viridiplantae</taxon>
        <taxon>Streptophyta</taxon>
        <taxon>Embryophyta</taxon>
        <taxon>Tracheophyta</taxon>
        <taxon>Spermatophyta</taxon>
        <taxon>Magnoliopsida</taxon>
        <taxon>eudicotyledons</taxon>
        <taxon>Gunneridae</taxon>
        <taxon>Pentapetalae</taxon>
        <taxon>Caryophyllales</taxon>
        <taxon>Cactineae</taxon>
        <taxon>Cactaceae</taxon>
        <taxon>Cactoideae</taxon>
        <taxon>Echinocereeae</taxon>
        <taxon>Carnegiea</taxon>
    </lineage>
</organism>
<reference evidence="1" key="1">
    <citation type="submission" date="2022-04" db="EMBL/GenBank/DDBJ databases">
        <title>Carnegiea gigantea Genome sequencing and assembly v2.</title>
        <authorList>
            <person name="Copetti D."/>
            <person name="Sanderson M.J."/>
            <person name="Burquez A."/>
            <person name="Wojciechowski M.F."/>
        </authorList>
    </citation>
    <scope>NUCLEOTIDE SEQUENCE</scope>
    <source>
        <strain evidence="1">SGP5-SGP5p</strain>
        <tissue evidence="1">Aerial part</tissue>
    </source>
</reference>
<dbReference type="PANTHER" id="PTHR35834">
    <property type="entry name" value="ARMADILLO-TYPE FOLD PROTEIN-RELATED"/>
    <property type="match status" value="1"/>
</dbReference>
<dbReference type="EMBL" id="JAKOGI010001197">
    <property type="protein sequence ID" value="KAJ8427046.1"/>
    <property type="molecule type" value="Genomic_DNA"/>
</dbReference>
<dbReference type="PANTHER" id="PTHR35834:SF3">
    <property type="entry name" value="ARM REPEAT SUPERFAMILY PROTEIN"/>
    <property type="match status" value="1"/>
</dbReference>
<dbReference type="AlphaFoldDB" id="A0A9Q1GU91"/>